<feature type="transmembrane region" description="Helical" evidence="19">
    <location>
        <begin position="140"/>
        <end position="161"/>
    </location>
</feature>
<protein>
    <recommendedName>
        <fullName evidence="7 18">Phosphatidate cytidylyltransferase</fullName>
        <ecNumber evidence="6 18">2.7.7.41</ecNumber>
    </recommendedName>
</protein>
<evidence type="ECO:0000256" key="17">
    <source>
        <dbReference type="ARBA" id="ARBA00023264"/>
    </source>
</evidence>
<evidence type="ECO:0000256" key="5">
    <source>
        <dbReference type="ARBA" id="ARBA00010185"/>
    </source>
</evidence>
<feature type="transmembrane region" description="Helical" evidence="19">
    <location>
        <begin position="85"/>
        <end position="104"/>
    </location>
</feature>
<feature type="transmembrane region" description="Helical" evidence="19">
    <location>
        <begin position="182"/>
        <end position="201"/>
    </location>
</feature>
<dbReference type="GO" id="GO:0004605">
    <property type="term" value="F:phosphatidate cytidylyltransferase activity"/>
    <property type="evidence" value="ECO:0007669"/>
    <property type="project" value="UniProtKB-EC"/>
</dbReference>
<evidence type="ECO:0000313" key="20">
    <source>
        <dbReference type="EMBL" id="MBC8200274.1"/>
    </source>
</evidence>
<feature type="transmembrane region" description="Helical" evidence="19">
    <location>
        <begin position="116"/>
        <end position="134"/>
    </location>
</feature>
<dbReference type="GO" id="GO:0005886">
    <property type="term" value="C:plasma membrane"/>
    <property type="evidence" value="ECO:0007669"/>
    <property type="project" value="UniProtKB-SubCell"/>
</dbReference>
<keyword evidence="8" id="KW-1003">Cell membrane</keyword>
<dbReference type="Proteomes" id="UP000603545">
    <property type="component" value="Unassembled WGS sequence"/>
</dbReference>
<evidence type="ECO:0000256" key="19">
    <source>
        <dbReference type="SAM" id="Phobius"/>
    </source>
</evidence>
<evidence type="ECO:0000256" key="13">
    <source>
        <dbReference type="ARBA" id="ARBA00022989"/>
    </source>
</evidence>
<keyword evidence="15 19" id="KW-0472">Membrane</keyword>
<dbReference type="PANTHER" id="PTHR46382:SF1">
    <property type="entry name" value="PHOSPHATIDATE CYTIDYLYLTRANSFERASE"/>
    <property type="match status" value="1"/>
</dbReference>
<keyword evidence="14" id="KW-0443">Lipid metabolism</keyword>
<dbReference type="AlphaFoldDB" id="A0A8J6N4S9"/>
<keyword evidence="16" id="KW-0594">Phospholipid biosynthesis</keyword>
<keyword evidence="10 18" id="KW-0808">Transferase</keyword>
<evidence type="ECO:0000256" key="7">
    <source>
        <dbReference type="ARBA" id="ARBA00019373"/>
    </source>
</evidence>
<dbReference type="InterPro" id="IPR000374">
    <property type="entry name" value="PC_trans"/>
</dbReference>
<evidence type="ECO:0000256" key="4">
    <source>
        <dbReference type="ARBA" id="ARBA00005189"/>
    </source>
</evidence>
<dbReference type="UniPathway" id="UPA00557">
    <property type="reaction ID" value="UER00614"/>
</dbReference>
<evidence type="ECO:0000256" key="18">
    <source>
        <dbReference type="RuleBase" id="RU003938"/>
    </source>
</evidence>
<dbReference type="Pfam" id="PF01148">
    <property type="entry name" value="CTP_transf_1"/>
    <property type="match status" value="1"/>
</dbReference>
<evidence type="ECO:0000256" key="1">
    <source>
        <dbReference type="ARBA" id="ARBA00001698"/>
    </source>
</evidence>
<keyword evidence="9" id="KW-0444">Lipid biosynthesis</keyword>
<name>A0A8J6N4S9_9BACT</name>
<comment type="similarity">
    <text evidence="5 18">Belongs to the CDS family.</text>
</comment>
<reference evidence="20 21" key="1">
    <citation type="submission" date="2020-08" db="EMBL/GenBank/DDBJ databases">
        <title>Bridging the membrane lipid divide: bacteria of the FCB group superphylum have the potential to synthesize archaeal ether lipids.</title>
        <authorList>
            <person name="Villanueva L."/>
            <person name="Von Meijenfeldt F.A.B."/>
            <person name="Westbye A.B."/>
            <person name="Yadav S."/>
            <person name="Hopmans E.C."/>
            <person name="Dutilh B.E."/>
            <person name="Sinninghe Damste J.S."/>
        </authorList>
    </citation>
    <scope>NUCLEOTIDE SEQUENCE [LARGE SCALE GENOMIC DNA]</scope>
    <source>
        <strain evidence="20">NIOZ-UU82</strain>
    </source>
</reference>
<evidence type="ECO:0000313" key="21">
    <source>
        <dbReference type="Proteomes" id="UP000603545"/>
    </source>
</evidence>
<comment type="catalytic activity">
    <reaction evidence="1 18">
        <text>a 1,2-diacyl-sn-glycero-3-phosphate + CTP + H(+) = a CDP-1,2-diacyl-sn-glycerol + diphosphate</text>
        <dbReference type="Rhea" id="RHEA:16229"/>
        <dbReference type="ChEBI" id="CHEBI:15378"/>
        <dbReference type="ChEBI" id="CHEBI:33019"/>
        <dbReference type="ChEBI" id="CHEBI:37563"/>
        <dbReference type="ChEBI" id="CHEBI:58332"/>
        <dbReference type="ChEBI" id="CHEBI:58608"/>
        <dbReference type="EC" id="2.7.7.41"/>
    </reaction>
</comment>
<sequence length="273" mass="29963">MHFKRWITAIVALPLVILLICKGGSILFAIFICIVCMLALAEYFRIVFNIRGKSECSNSFSFQILAYVFGLMIILAAYINSFDIIFGLIILNLILSGLISLSYFKTNPSVIELTARQVLGIIYIPLFLSCMVLIRNDADGIAWIFFLLVLVFAGDTGAFYVGRLFGRHKLCPAVSPGKTIEGAIGGLTATLGAGLIFMNYFLKSLPLWPGILFFLSIGVVGQVGDLFESELKRYSGVKDSGSILPGHGGILDRIDALLFAAPVAYFFKEYILL</sequence>
<dbReference type="GO" id="GO:0016024">
    <property type="term" value="P:CDP-diacylglycerol biosynthetic process"/>
    <property type="evidence" value="ECO:0007669"/>
    <property type="project" value="UniProtKB-UniPathway"/>
</dbReference>
<comment type="pathway">
    <text evidence="4">Lipid metabolism.</text>
</comment>
<keyword evidence="12 18" id="KW-0548">Nucleotidyltransferase</keyword>
<evidence type="ECO:0000256" key="6">
    <source>
        <dbReference type="ARBA" id="ARBA00012487"/>
    </source>
</evidence>
<keyword evidence="13 19" id="KW-1133">Transmembrane helix</keyword>
<comment type="subcellular location">
    <subcellularLocation>
        <location evidence="2">Cell membrane</location>
        <topology evidence="2">Multi-pass membrane protein</topology>
    </subcellularLocation>
</comment>
<dbReference type="PANTHER" id="PTHR46382">
    <property type="entry name" value="PHOSPHATIDATE CYTIDYLYLTRANSFERASE"/>
    <property type="match status" value="1"/>
</dbReference>
<proteinExistence type="inferred from homology"/>
<feature type="transmembrane region" description="Helical" evidence="19">
    <location>
        <begin position="60"/>
        <end position="79"/>
    </location>
</feature>
<feature type="transmembrane region" description="Helical" evidence="19">
    <location>
        <begin position="6"/>
        <end position="39"/>
    </location>
</feature>
<evidence type="ECO:0000256" key="9">
    <source>
        <dbReference type="ARBA" id="ARBA00022516"/>
    </source>
</evidence>
<dbReference type="EC" id="2.7.7.41" evidence="6 18"/>
<evidence type="ECO:0000256" key="10">
    <source>
        <dbReference type="ARBA" id="ARBA00022679"/>
    </source>
</evidence>
<gene>
    <name evidence="20" type="ORF">H8E80_09585</name>
</gene>
<evidence type="ECO:0000256" key="15">
    <source>
        <dbReference type="ARBA" id="ARBA00023136"/>
    </source>
</evidence>
<keyword evidence="17" id="KW-1208">Phospholipid metabolism</keyword>
<evidence type="ECO:0000256" key="14">
    <source>
        <dbReference type="ARBA" id="ARBA00023098"/>
    </source>
</evidence>
<evidence type="ECO:0000256" key="8">
    <source>
        <dbReference type="ARBA" id="ARBA00022475"/>
    </source>
</evidence>
<feature type="transmembrane region" description="Helical" evidence="19">
    <location>
        <begin position="207"/>
        <end position="227"/>
    </location>
</feature>
<comment type="caution">
    <text evidence="20">The sequence shown here is derived from an EMBL/GenBank/DDBJ whole genome shotgun (WGS) entry which is preliminary data.</text>
</comment>
<dbReference type="EMBL" id="JACNLL010000089">
    <property type="protein sequence ID" value="MBC8200274.1"/>
    <property type="molecule type" value="Genomic_DNA"/>
</dbReference>
<keyword evidence="11 18" id="KW-0812">Transmembrane</keyword>
<evidence type="ECO:0000256" key="11">
    <source>
        <dbReference type="ARBA" id="ARBA00022692"/>
    </source>
</evidence>
<evidence type="ECO:0000256" key="12">
    <source>
        <dbReference type="ARBA" id="ARBA00022695"/>
    </source>
</evidence>
<evidence type="ECO:0000256" key="3">
    <source>
        <dbReference type="ARBA" id="ARBA00005119"/>
    </source>
</evidence>
<accession>A0A8J6N4S9</accession>
<evidence type="ECO:0000256" key="16">
    <source>
        <dbReference type="ARBA" id="ARBA00023209"/>
    </source>
</evidence>
<organism evidence="20 21">
    <name type="scientific">Candidatus Desulfaltia bathyphila</name>
    <dbReference type="NCBI Taxonomy" id="2841697"/>
    <lineage>
        <taxon>Bacteria</taxon>
        <taxon>Pseudomonadati</taxon>
        <taxon>Thermodesulfobacteriota</taxon>
        <taxon>Desulfobacteria</taxon>
        <taxon>Desulfobacterales</taxon>
        <taxon>Desulfobacterales incertae sedis</taxon>
        <taxon>Candidatus Desulfaltia</taxon>
    </lineage>
</organism>
<comment type="pathway">
    <text evidence="3 18">Phospholipid metabolism; CDP-diacylglycerol biosynthesis; CDP-diacylglycerol from sn-glycerol 3-phosphate: step 3/3.</text>
</comment>
<dbReference type="PROSITE" id="PS01315">
    <property type="entry name" value="CDS"/>
    <property type="match status" value="1"/>
</dbReference>
<evidence type="ECO:0000256" key="2">
    <source>
        <dbReference type="ARBA" id="ARBA00004651"/>
    </source>
</evidence>